<protein>
    <recommendedName>
        <fullName evidence="3">Phage tail assembly protein</fullName>
    </recommendedName>
</protein>
<evidence type="ECO:0008006" key="3">
    <source>
        <dbReference type="Google" id="ProtNLM"/>
    </source>
</evidence>
<organism evidence="1 2">
    <name type="scientific">Fulvimarina endophytica</name>
    <dbReference type="NCBI Taxonomy" id="2293836"/>
    <lineage>
        <taxon>Bacteria</taxon>
        <taxon>Pseudomonadati</taxon>
        <taxon>Pseudomonadota</taxon>
        <taxon>Alphaproteobacteria</taxon>
        <taxon>Hyphomicrobiales</taxon>
        <taxon>Aurantimonadaceae</taxon>
        <taxon>Fulvimarina</taxon>
    </lineage>
</organism>
<comment type="caution">
    <text evidence="1">The sequence shown here is derived from an EMBL/GenBank/DDBJ whole genome shotgun (WGS) entry which is preliminary data.</text>
</comment>
<gene>
    <name evidence="1" type="ORF">DYI37_03100</name>
</gene>
<proteinExistence type="predicted"/>
<keyword evidence="2" id="KW-1185">Reference proteome</keyword>
<dbReference type="RefSeq" id="WP_116681698.1">
    <property type="nucleotide sequence ID" value="NZ_QURL01000001.1"/>
</dbReference>
<accession>A0A371XB29</accession>
<reference evidence="1 2" key="1">
    <citation type="submission" date="2018-08" db="EMBL/GenBank/DDBJ databases">
        <title>Fulvimarina sp. 85, whole genome shotgun sequence.</title>
        <authorList>
            <person name="Tuo L."/>
        </authorList>
    </citation>
    <scope>NUCLEOTIDE SEQUENCE [LARGE SCALE GENOMIC DNA]</scope>
    <source>
        <strain evidence="1 2">85</strain>
    </source>
</reference>
<dbReference type="AlphaFoldDB" id="A0A371XB29"/>
<evidence type="ECO:0000313" key="2">
    <source>
        <dbReference type="Proteomes" id="UP000264310"/>
    </source>
</evidence>
<name>A0A371XB29_9HYPH</name>
<dbReference type="EMBL" id="QURL01000001">
    <property type="protein sequence ID" value="RFC66445.1"/>
    <property type="molecule type" value="Genomic_DNA"/>
</dbReference>
<evidence type="ECO:0000313" key="1">
    <source>
        <dbReference type="EMBL" id="RFC66445.1"/>
    </source>
</evidence>
<sequence>MAEVNITLDGDEVALRCTPKAMKDLCTKHGSLVALQQRVSGLDFNAAADTVEAGIGTKQLAHLKLNRAQVEEKIYEAGLLELSSSLTRYILLLANGGKEDATGEYEAASEGNG</sequence>
<dbReference type="Proteomes" id="UP000264310">
    <property type="component" value="Unassembled WGS sequence"/>
</dbReference>